<name>A0A5N5SSR4_9CRUS</name>
<dbReference type="EMBL" id="SEYY01020535">
    <property type="protein sequence ID" value="KAB7497243.1"/>
    <property type="molecule type" value="Genomic_DNA"/>
</dbReference>
<reference evidence="2 3" key="1">
    <citation type="journal article" date="2019" name="PLoS Biol.">
        <title>Sex chromosomes control vertical transmission of feminizing Wolbachia symbionts in an isopod.</title>
        <authorList>
            <person name="Becking T."/>
            <person name="Chebbi M.A."/>
            <person name="Giraud I."/>
            <person name="Moumen B."/>
            <person name="Laverre T."/>
            <person name="Caubet Y."/>
            <person name="Peccoud J."/>
            <person name="Gilbert C."/>
            <person name="Cordaux R."/>
        </authorList>
    </citation>
    <scope>NUCLEOTIDE SEQUENCE [LARGE SCALE GENOMIC DNA]</scope>
    <source>
        <strain evidence="2">ANa2</strain>
        <tissue evidence="2">Whole body excluding digestive tract and cuticle</tissue>
    </source>
</reference>
<feature type="non-terminal residue" evidence="2">
    <location>
        <position position="1"/>
    </location>
</feature>
<protein>
    <submittedName>
        <fullName evidence="2">Uncharacterized protein</fullName>
    </submittedName>
</protein>
<comment type="caution">
    <text evidence="2">The sequence shown here is derived from an EMBL/GenBank/DDBJ whole genome shotgun (WGS) entry which is preliminary data.</text>
</comment>
<dbReference type="AlphaFoldDB" id="A0A5N5SSR4"/>
<keyword evidence="3" id="KW-1185">Reference proteome</keyword>
<organism evidence="2 3">
    <name type="scientific">Armadillidium nasatum</name>
    <dbReference type="NCBI Taxonomy" id="96803"/>
    <lineage>
        <taxon>Eukaryota</taxon>
        <taxon>Metazoa</taxon>
        <taxon>Ecdysozoa</taxon>
        <taxon>Arthropoda</taxon>
        <taxon>Crustacea</taxon>
        <taxon>Multicrustacea</taxon>
        <taxon>Malacostraca</taxon>
        <taxon>Eumalacostraca</taxon>
        <taxon>Peracarida</taxon>
        <taxon>Isopoda</taxon>
        <taxon>Oniscidea</taxon>
        <taxon>Crinocheta</taxon>
        <taxon>Armadillidiidae</taxon>
        <taxon>Armadillidium</taxon>
    </lineage>
</organism>
<dbReference type="Proteomes" id="UP000326759">
    <property type="component" value="Unassembled WGS sequence"/>
</dbReference>
<sequence>GGNGMSYNNKNMINFIENEKEVSQNTIVPSTSEIYEETTEEIVSFNTSCQNVVGSESQIQIPQFQESYEEVMTKIGPSSSTSSFMLADPNPQRSHLQDEKNEHQIENEKEVSQNTIIPSTSEIYEETTEEIVSFNTSCQNVVGSESQIQIPQFQESYEEVMTKIGPSSSTSSFMLADLNPQRSHLQDEKNEHQIENEKEVSQNTIVPSTSEIYQETTEEIVSFNTSCQNVVGSESQIQIPQFQESYEEVMTKIGPSSSTSSFMLADLNPQRSHLQDEKNEHQIENEKEVSQNTIVPSTSEIYEETTKEIVSFNTSCQNVVGSESQIQIPQFQESYEEVMTKIGPSSSTSSFMLADPNPQRSHLQDETNEHQIGQLNIVY</sequence>
<feature type="compositionally biased region" description="Basic and acidic residues" evidence="1">
    <location>
        <begin position="95"/>
        <end position="111"/>
    </location>
</feature>
<proteinExistence type="predicted"/>
<evidence type="ECO:0000313" key="2">
    <source>
        <dbReference type="EMBL" id="KAB7497243.1"/>
    </source>
</evidence>
<accession>A0A5N5SSR4</accession>
<evidence type="ECO:0000256" key="1">
    <source>
        <dbReference type="SAM" id="MobiDB-lite"/>
    </source>
</evidence>
<evidence type="ECO:0000313" key="3">
    <source>
        <dbReference type="Proteomes" id="UP000326759"/>
    </source>
</evidence>
<feature type="region of interest" description="Disordered" evidence="1">
    <location>
        <begin position="76"/>
        <end position="113"/>
    </location>
</feature>
<gene>
    <name evidence="2" type="ORF">Anas_06821</name>
</gene>